<dbReference type="SUPFAM" id="SSF46689">
    <property type="entry name" value="Homeodomain-like"/>
    <property type="match status" value="1"/>
</dbReference>
<gene>
    <name evidence="3" type="primary">PARPA_13164.1 scaffold 45923</name>
</gene>
<dbReference type="InterPro" id="IPR009057">
    <property type="entry name" value="Homeodomain-like_sf"/>
</dbReference>
<evidence type="ECO:0000313" key="3">
    <source>
        <dbReference type="EMBL" id="CEP18856.1"/>
    </source>
</evidence>
<protein>
    <recommendedName>
        <fullName evidence="2">Insertion element IS150 protein InsJ-like helix-turn-helix domain-containing protein</fullName>
    </recommendedName>
</protein>
<dbReference type="AlphaFoldDB" id="A0A0B7NJU0"/>
<evidence type="ECO:0000256" key="1">
    <source>
        <dbReference type="SAM" id="MobiDB-lite"/>
    </source>
</evidence>
<dbReference type="STRING" id="35722.A0A0B7NJU0"/>
<feature type="region of interest" description="Disordered" evidence="1">
    <location>
        <begin position="1"/>
        <end position="31"/>
    </location>
</feature>
<evidence type="ECO:0000313" key="4">
    <source>
        <dbReference type="Proteomes" id="UP000054107"/>
    </source>
</evidence>
<accession>A0A0B7NJU0</accession>
<dbReference type="Pfam" id="PF13518">
    <property type="entry name" value="HTH_28"/>
    <property type="match status" value="1"/>
</dbReference>
<dbReference type="Proteomes" id="UP000054107">
    <property type="component" value="Unassembled WGS sequence"/>
</dbReference>
<reference evidence="3 4" key="1">
    <citation type="submission" date="2014-09" db="EMBL/GenBank/DDBJ databases">
        <authorList>
            <person name="Ellenberger Sabrina"/>
        </authorList>
    </citation>
    <scope>NUCLEOTIDE SEQUENCE [LARGE SCALE GENOMIC DNA]</scope>
    <source>
        <strain evidence="3 4">CBS 412.66</strain>
    </source>
</reference>
<proteinExistence type="predicted"/>
<name>A0A0B7NJU0_9FUNG</name>
<organism evidence="3 4">
    <name type="scientific">Parasitella parasitica</name>
    <dbReference type="NCBI Taxonomy" id="35722"/>
    <lineage>
        <taxon>Eukaryota</taxon>
        <taxon>Fungi</taxon>
        <taxon>Fungi incertae sedis</taxon>
        <taxon>Mucoromycota</taxon>
        <taxon>Mucoromycotina</taxon>
        <taxon>Mucoromycetes</taxon>
        <taxon>Mucorales</taxon>
        <taxon>Mucorineae</taxon>
        <taxon>Mucoraceae</taxon>
        <taxon>Parasitella</taxon>
    </lineage>
</organism>
<dbReference type="OrthoDB" id="2428500at2759"/>
<sequence length="198" mass="22287">MSQARSNNSLSKRNNNRAGKQRVATRGPYKKSPQEIRNLAIAYCYTNDNMSVTEAAKKLGVKRSTLSTQLKLYVNEGRNSLEKRGRKSGETVKFTDKHEDLLSILLTWIALRRLIEYINKLLEKGIAYKTNYIFVDEAGFNANLIRSVGYSKEEGQSAVTTQRKRALNVSILAGISYHGVEGVSVKRFKGGFRKYVSA</sequence>
<keyword evidence="4" id="KW-1185">Reference proteome</keyword>
<feature type="compositionally biased region" description="Low complexity" evidence="1">
    <location>
        <begin position="1"/>
        <end position="17"/>
    </location>
</feature>
<dbReference type="InterPro" id="IPR055247">
    <property type="entry name" value="InsJ-like_HTH"/>
</dbReference>
<dbReference type="EMBL" id="LN733911">
    <property type="protein sequence ID" value="CEP18856.1"/>
    <property type="molecule type" value="Genomic_DNA"/>
</dbReference>
<evidence type="ECO:0000259" key="2">
    <source>
        <dbReference type="Pfam" id="PF13518"/>
    </source>
</evidence>
<feature type="domain" description="Insertion element IS150 protein InsJ-like helix-turn-helix" evidence="2">
    <location>
        <begin position="45"/>
        <end position="87"/>
    </location>
</feature>